<protein>
    <submittedName>
        <fullName evidence="4">Ankyrin repeat family protein</fullName>
    </submittedName>
</protein>
<dbReference type="PANTHER" id="PTHR24141">
    <property type="entry name" value="2-5A-DEPENDENT RIBONUCLEASE"/>
    <property type="match status" value="1"/>
</dbReference>
<comment type="caution">
    <text evidence="4">The sequence shown here is derived from an EMBL/GenBank/DDBJ whole genome shotgun (WGS) entry which is preliminary data.</text>
</comment>
<evidence type="ECO:0000313" key="4">
    <source>
        <dbReference type="EMBL" id="KJV89936.1"/>
    </source>
</evidence>
<keyword evidence="2 3" id="KW-0040">ANK repeat</keyword>
<dbReference type="PATRIC" id="fig|1359193.3.peg.897"/>
<dbReference type="SMART" id="SM00248">
    <property type="entry name" value="ANK"/>
    <property type="match status" value="3"/>
</dbReference>
<feature type="repeat" description="ANK" evidence="3">
    <location>
        <begin position="124"/>
        <end position="156"/>
    </location>
</feature>
<dbReference type="GO" id="GO:0004540">
    <property type="term" value="F:RNA nuclease activity"/>
    <property type="evidence" value="ECO:0007669"/>
    <property type="project" value="TreeGrafter"/>
</dbReference>
<dbReference type="PANTHER" id="PTHR24141:SF1">
    <property type="entry name" value="2-5A-DEPENDENT RIBONUCLEASE"/>
    <property type="match status" value="1"/>
</dbReference>
<dbReference type="Pfam" id="PF12796">
    <property type="entry name" value="Ank_2"/>
    <property type="match status" value="2"/>
</dbReference>
<reference evidence="4 5" key="1">
    <citation type="submission" date="2015-02" db="EMBL/GenBank/DDBJ databases">
        <title>Genome Sequencing of Rickettsiales.</title>
        <authorList>
            <person name="Daugherty S.C."/>
            <person name="Su Q."/>
            <person name="Abolude K."/>
            <person name="Beier-Sexton M."/>
            <person name="Carlyon J.A."/>
            <person name="Carter R."/>
            <person name="Day N.P."/>
            <person name="Dumler S.J."/>
            <person name="Dyachenko V."/>
            <person name="Godinez A."/>
            <person name="Kurtti T.J."/>
            <person name="Lichay M."/>
            <person name="Mullins K.E."/>
            <person name="Ott S."/>
            <person name="Pappas-Brown V."/>
            <person name="Paris D.H."/>
            <person name="Patel P."/>
            <person name="Richards A.L."/>
            <person name="Sadzewicz L."/>
            <person name="Sears K."/>
            <person name="Seidman D."/>
            <person name="Sengamalay N."/>
            <person name="Stenos J."/>
            <person name="Tallon L.J."/>
            <person name="Vincent G."/>
            <person name="Fraser C.M."/>
            <person name="Munderloh U."/>
            <person name="Dunning-Hotopp J.C."/>
        </authorList>
    </citation>
    <scope>NUCLEOTIDE SEQUENCE [LARGE SCALE GENOMIC DNA]</scope>
    <source>
        <strain evidence="4 5">RML An4</strain>
    </source>
</reference>
<organism evidence="4 5">
    <name type="scientific">Rickettsia bellii str. RML An4</name>
    <dbReference type="NCBI Taxonomy" id="1359193"/>
    <lineage>
        <taxon>Bacteria</taxon>
        <taxon>Pseudomonadati</taxon>
        <taxon>Pseudomonadota</taxon>
        <taxon>Alphaproteobacteria</taxon>
        <taxon>Rickettsiales</taxon>
        <taxon>Rickettsiaceae</taxon>
        <taxon>Rickettsieae</taxon>
        <taxon>Rickettsia</taxon>
        <taxon>belli group</taxon>
    </lineage>
</organism>
<dbReference type="GO" id="GO:0003723">
    <property type="term" value="F:RNA binding"/>
    <property type="evidence" value="ECO:0007669"/>
    <property type="project" value="TreeGrafter"/>
</dbReference>
<accession>A0A0F3QCQ2</accession>
<keyword evidence="1" id="KW-0677">Repeat</keyword>
<dbReference type="InterPro" id="IPR002110">
    <property type="entry name" value="Ankyrin_rpt"/>
</dbReference>
<evidence type="ECO:0000256" key="2">
    <source>
        <dbReference type="ARBA" id="ARBA00023043"/>
    </source>
</evidence>
<dbReference type="Gene3D" id="1.25.40.20">
    <property type="entry name" value="Ankyrin repeat-containing domain"/>
    <property type="match status" value="2"/>
</dbReference>
<dbReference type="AlphaFoldDB" id="A0A0F3QCQ2"/>
<evidence type="ECO:0000313" key="5">
    <source>
        <dbReference type="Proteomes" id="UP000033661"/>
    </source>
</evidence>
<dbReference type="PROSITE" id="PS50088">
    <property type="entry name" value="ANK_REPEAT"/>
    <property type="match status" value="1"/>
</dbReference>
<gene>
    <name evidence="4" type="ORF">RBEAN4_0927</name>
</gene>
<dbReference type="SUPFAM" id="SSF48403">
    <property type="entry name" value="Ankyrin repeat"/>
    <property type="match status" value="1"/>
</dbReference>
<dbReference type="GO" id="GO:0006396">
    <property type="term" value="P:RNA processing"/>
    <property type="evidence" value="ECO:0007669"/>
    <property type="project" value="TreeGrafter"/>
</dbReference>
<proteinExistence type="predicted"/>
<keyword evidence="5" id="KW-1185">Reference proteome</keyword>
<evidence type="ECO:0000256" key="1">
    <source>
        <dbReference type="ARBA" id="ARBA00022737"/>
    </source>
</evidence>
<dbReference type="RefSeq" id="WP_045798980.1">
    <property type="nucleotide sequence ID" value="NZ_LAOI01000001.1"/>
</dbReference>
<sequence>MFDDKLSKDLLLSARANNNLAVIRILQDTTSAINPNLQDETGKTALHWAVINLNPLITCYILKIEKVNVNIQDNTGFTVLHYLAKTISNLKFTTINGSFYKSNNYSILKTLFEYGIDVNIQDNKGNTALHYAICKNNFFFIEELLSNNASPFILNKAGFSILYKLNTKNCNFKDEIIESLHSKYPESIELGLVDNKIIIYDIHKLLYNLPYFMYEHNILILGNDA</sequence>
<evidence type="ECO:0000256" key="3">
    <source>
        <dbReference type="PROSITE-ProRule" id="PRU00023"/>
    </source>
</evidence>
<name>A0A0F3QCQ2_RICBE</name>
<dbReference type="InterPro" id="IPR036770">
    <property type="entry name" value="Ankyrin_rpt-contain_sf"/>
</dbReference>
<dbReference type="Proteomes" id="UP000033661">
    <property type="component" value="Unassembled WGS sequence"/>
</dbReference>
<dbReference type="EMBL" id="LAOI01000001">
    <property type="protein sequence ID" value="KJV89936.1"/>
    <property type="molecule type" value="Genomic_DNA"/>
</dbReference>